<organism evidence="5 6">
    <name type="scientific">Pisolithus tinctorius Marx 270</name>
    <dbReference type="NCBI Taxonomy" id="870435"/>
    <lineage>
        <taxon>Eukaryota</taxon>
        <taxon>Fungi</taxon>
        <taxon>Dikarya</taxon>
        <taxon>Basidiomycota</taxon>
        <taxon>Agaricomycotina</taxon>
        <taxon>Agaricomycetes</taxon>
        <taxon>Agaricomycetidae</taxon>
        <taxon>Boletales</taxon>
        <taxon>Sclerodermatineae</taxon>
        <taxon>Pisolithaceae</taxon>
        <taxon>Pisolithus</taxon>
    </lineage>
</organism>
<evidence type="ECO:0000313" key="6">
    <source>
        <dbReference type="Proteomes" id="UP000054217"/>
    </source>
</evidence>
<dbReference type="GO" id="GO:0008477">
    <property type="term" value="F:purine nucleosidase activity"/>
    <property type="evidence" value="ECO:0007669"/>
    <property type="project" value="TreeGrafter"/>
</dbReference>
<dbReference type="OrthoDB" id="5783963at2759"/>
<keyword evidence="6" id="KW-1185">Reference proteome</keyword>
<evidence type="ECO:0000256" key="2">
    <source>
        <dbReference type="ARBA" id="ARBA00022801"/>
    </source>
</evidence>
<dbReference type="InterPro" id="IPR023186">
    <property type="entry name" value="IUNH"/>
</dbReference>
<keyword evidence="3" id="KW-0326">Glycosidase</keyword>
<dbReference type="PANTHER" id="PTHR12304:SF56">
    <property type="entry name" value="HYDROLASE, PUTATIVE (AFU_ORTHOLOGUE AFUA_1G11790)-RELATED"/>
    <property type="match status" value="1"/>
</dbReference>
<gene>
    <name evidence="5" type="ORF">M404DRAFT_13820</name>
</gene>
<dbReference type="InterPro" id="IPR001910">
    <property type="entry name" value="Inosine/uridine_hydrolase_dom"/>
</dbReference>
<dbReference type="STRING" id="870435.A0A0C3KK13"/>
<dbReference type="InParanoid" id="A0A0C3KK13"/>
<dbReference type="HOGENOM" id="CLU_036838_9_2_1"/>
<evidence type="ECO:0000256" key="1">
    <source>
        <dbReference type="ARBA" id="ARBA00009176"/>
    </source>
</evidence>
<reference evidence="6" key="2">
    <citation type="submission" date="2015-01" db="EMBL/GenBank/DDBJ databases">
        <title>Evolutionary Origins and Diversification of the Mycorrhizal Mutualists.</title>
        <authorList>
            <consortium name="DOE Joint Genome Institute"/>
            <consortium name="Mycorrhizal Genomics Consortium"/>
            <person name="Kohler A."/>
            <person name="Kuo A."/>
            <person name="Nagy L.G."/>
            <person name="Floudas D."/>
            <person name="Copeland A."/>
            <person name="Barry K.W."/>
            <person name="Cichocki N."/>
            <person name="Veneault-Fourrey C."/>
            <person name="LaButti K."/>
            <person name="Lindquist E.A."/>
            <person name="Lipzen A."/>
            <person name="Lundell T."/>
            <person name="Morin E."/>
            <person name="Murat C."/>
            <person name="Riley R."/>
            <person name="Ohm R."/>
            <person name="Sun H."/>
            <person name="Tunlid A."/>
            <person name="Henrissat B."/>
            <person name="Grigoriev I.V."/>
            <person name="Hibbett D.S."/>
            <person name="Martin F."/>
        </authorList>
    </citation>
    <scope>NUCLEOTIDE SEQUENCE [LARGE SCALE GENOMIC DNA]</scope>
    <source>
        <strain evidence="6">Marx 270</strain>
    </source>
</reference>
<dbReference type="PANTHER" id="PTHR12304">
    <property type="entry name" value="INOSINE-URIDINE PREFERRING NUCLEOSIDE HYDROLASE"/>
    <property type="match status" value="1"/>
</dbReference>
<dbReference type="SUPFAM" id="SSF53590">
    <property type="entry name" value="Nucleoside hydrolase"/>
    <property type="match status" value="1"/>
</dbReference>
<evidence type="ECO:0000313" key="5">
    <source>
        <dbReference type="EMBL" id="KIO09922.1"/>
    </source>
</evidence>
<sequence>MDKSTDDFVQGHADDYGGQLFVWAIAVDTDPGVDDVLAILLALASPELEILAYVVSFGNTDVHAAYENIYRLYQAVGRQIASHPEDKARFPNFSPEVAPILVLGPDGPLEGGRHHAQYFHGRDGLGDVSQSHPDLNVHSEDRSSVFRGNFSVTTKSAVEVVLDLLQSKPKRSITYIALGPLTGLALLLRGHGAVVRENIGRVVIMGGALDVPGNSTPVAEFNIYADAHAANEVLSFDTPERGLPPNRVVLLPLDITTVHELRFPFYVKHIDPTFESTRKPSVASTKSPLVHFSSAFFERTREVMIEFGKDAMELHDIVAIWCALENPPDLTDNDDGLPVMSSSWAVVKRKFAIERTGELTTGMMVVDRRDDPTAYAPGSNRAQVQSLLERHHQSHGLLESIALPAQVETEDLVPPSSGTVSRTGIPCVVQTPGADALLCLLTKRVWGVDV</sequence>
<dbReference type="AlphaFoldDB" id="A0A0C3KK13"/>
<reference evidence="5 6" key="1">
    <citation type="submission" date="2014-04" db="EMBL/GenBank/DDBJ databases">
        <authorList>
            <consortium name="DOE Joint Genome Institute"/>
            <person name="Kuo A."/>
            <person name="Kohler A."/>
            <person name="Costa M.D."/>
            <person name="Nagy L.G."/>
            <person name="Floudas D."/>
            <person name="Copeland A."/>
            <person name="Barry K.W."/>
            <person name="Cichocki N."/>
            <person name="Veneault-Fourrey C."/>
            <person name="LaButti K."/>
            <person name="Lindquist E.A."/>
            <person name="Lipzen A."/>
            <person name="Lundell T."/>
            <person name="Morin E."/>
            <person name="Murat C."/>
            <person name="Sun H."/>
            <person name="Tunlid A."/>
            <person name="Henrissat B."/>
            <person name="Grigoriev I.V."/>
            <person name="Hibbett D.S."/>
            <person name="Martin F."/>
            <person name="Nordberg H.P."/>
            <person name="Cantor M.N."/>
            <person name="Hua S.X."/>
        </authorList>
    </citation>
    <scope>NUCLEOTIDE SEQUENCE [LARGE SCALE GENOMIC DNA]</scope>
    <source>
        <strain evidence="5 6">Marx 270</strain>
    </source>
</reference>
<dbReference type="GO" id="GO:0006152">
    <property type="term" value="P:purine nucleoside catabolic process"/>
    <property type="evidence" value="ECO:0007669"/>
    <property type="project" value="TreeGrafter"/>
</dbReference>
<feature type="domain" description="Inosine/uridine-preferring nucleoside hydrolase" evidence="4">
    <location>
        <begin position="26"/>
        <end position="376"/>
    </location>
</feature>
<accession>A0A0C3KK13</accession>
<dbReference type="GO" id="GO:0005829">
    <property type="term" value="C:cytosol"/>
    <property type="evidence" value="ECO:0007669"/>
    <property type="project" value="TreeGrafter"/>
</dbReference>
<evidence type="ECO:0000259" key="4">
    <source>
        <dbReference type="Pfam" id="PF01156"/>
    </source>
</evidence>
<keyword evidence="2" id="KW-0378">Hydrolase</keyword>
<name>A0A0C3KK13_PISTI</name>
<evidence type="ECO:0000256" key="3">
    <source>
        <dbReference type="ARBA" id="ARBA00023295"/>
    </source>
</evidence>
<dbReference type="InterPro" id="IPR036452">
    <property type="entry name" value="Ribo_hydro-like"/>
</dbReference>
<dbReference type="Proteomes" id="UP000054217">
    <property type="component" value="Unassembled WGS sequence"/>
</dbReference>
<protein>
    <recommendedName>
        <fullName evidence="4">Inosine/uridine-preferring nucleoside hydrolase domain-containing protein</fullName>
    </recommendedName>
</protein>
<dbReference type="Gene3D" id="3.90.245.10">
    <property type="entry name" value="Ribonucleoside hydrolase-like"/>
    <property type="match status" value="1"/>
</dbReference>
<dbReference type="EMBL" id="KN831953">
    <property type="protein sequence ID" value="KIO09922.1"/>
    <property type="molecule type" value="Genomic_DNA"/>
</dbReference>
<dbReference type="Pfam" id="PF01156">
    <property type="entry name" value="IU_nuc_hydro"/>
    <property type="match status" value="1"/>
</dbReference>
<proteinExistence type="inferred from homology"/>
<comment type="similarity">
    <text evidence="1">Belongs to the IUNH family.</text>
</comment>